<dbReference type="Pfam" id="PF03781">
    <property type="entry name" value="FGE-sulfatase"/>
    <property type="match status" value="1"/>
</dbReference>
<dbReference type="EC" id="2.7.11.1" evidence="1"/>
<organism evidence="6 7">
    <name type="scientific">Estrella lausannensis</name>
    <dbReference type="NCBI Taxonomy" id="483423"/>
    <lineage>
        <taxon>Bacteria</taxon>
        <taxon>Pseudomonadati</taxon>
        <taxon>Chlamydiota</taxon>
        <taxon>Chlamydiia</taxon>
        <taxon>Parachlamydiales</taxon>
        <taxon>Candidatus Criblamydiaceae</taxon>
        <taxon>Estrella</taxon>
    </lineage>
</organism>
<evidence type="ECO:0000313" key="7">
    <source>
        <dbReference type="Proteomes" id="UP000220251"/>
    </source>
</evidence>
<dbReference type="GO" id="GO:0120147">
    <property type="term" value="F:formylglycine-generating oxidase activity"/>
    <property type="evidence" value="ECO:0007669"/>
    <property type="project" value="TreeGrafter"/>
</dbReference>
<evidence type="ECO:0000256" key="2">
    <source>
        <dbReference type="ARBA" id="ARBA00022777"/>
    </source>
</evidence>
<dbReference type="EMBL" id="CWGJ01000011">
    <property type="protein sequence ID" value="CRX38062.1"/>
    <property type="molecule type" value="Genomic_DNA"/>
</dbReference>
<evidence type="ECO:0000256" key="3">
    <source>
        <dbReference type="ARBA" id="ARBA00047899"/>
    </source>
</evidence>
<evidence type="ECO:0000313" key="6">
    <source>
        <dbReference type="EMBL" id="CRX38062.1"/>
    </source>
</evidence>
<dbReference type="Gene3D" id="3.90.1580.10">
    <property type="entry name" value="paralog of FGE (formylglycine-generating enzyme)"/>
    <property type="match status" value="1"/>
</dbReference>
<dbReference type="Proteomes" id="UP000220251">
    <property type="component" value="Unassembled WGS sequence"/>
</dbReference>
<dbReference type="GO" id="GO:0004674">
    <property type="term" value="F:protein serine/threonine kinase activity"/>
    <property type="evidence" value="ECO:0007669"/>
    <property type="project" value="UniProtKB-EC"/>
</dbReference>
<name>A0A0H5DNZ5_9BACT</name>
<keyword evidence="7" id="KW-1185">Reference proteome</keyword>
<comment type="catalytic activity">
    <reaction evidence="3">
        <text>L-threonyl-[protein] + ATP = O-phospho-L-threonyl-[protein] + ADP + H(+)</text>
        <dbReference type="Rhea" id="RHEA:46608"/>
        <dbReference type="Rhea" id="RHEA-COMP:11060"/>
        <dbReference type="Rhea" id="RHEA-COMP:11605"/>
        <dbReference type="ChEBI" id="CHEBI:15378"/>
        <dbReference type="ChEBI" id="CHEBI:30013"/>
        <dbReference type="ChEBI" id="CHEBI:30616"/>
        <dbReference type="ChEBI" id="CHEBI:61977"/>
        <dbReference type="ChEBI" id="CHEBI:456216"/>
        <dbReference type="EC" id="2.7.11.1"/>
    </reaction>
</comment>
<proteinExistence type="predicted"/>
<dbReference type="InterPro" id="IPR005532">
    <property type="entry name" value="SUMF_dom"/>
</dbReference>
<accession>A0A0H5DNZ5</accession>
<feature type="domain" description="Sulfatase-modifying factor enzyme-like" evidence="5">
    <location>
        <begin position="526"/>
        <end position="614"/>
    </location>
</feature>
<dbReference type="InterPro" id="IPR016187">
    <property type="entry name" value="CTDL_fold"/>
</dbReference>
<gene>
    <name evidence="6" type="ORF">ELAC_0710</name>
</gene>
<comment type="catalytic activity">
    <reaction evidence="4">
        <text>L-seryl-[protein] + ATP = O-phospho-L-seryl-[protein] + ADP + H(+)</text>
        <dbReference type="Rhea" id="RHEA:17989"/>
        <dbReference type="Rhea" id="RHEA-COMP:9863"/>
        <dbReference type="Rhea" id="RHEA-COMP:11604"/>
        <dbReference type="ChEBI" id="CHEBI:15378"/>
        <dbReference type="ChEBI" id="CHEBI:29999"/>
        <dbReference type="ChEBI" id="CHEBI:30616"/>
        <dbReference type="ChEBI" id="CHEBI:83421"/>
        <dbReference type="ChEBI" id="CHEBI:456216"/>
        <dbReference type="EC" id="2.7.11.1"/>
    </reaction>
</comment>
<reference evidence="7" key="1">
    <citation type="submission" date="2015-06" db="EMBL/GenBank/DDBJ databases">
        <authorList>
            <person name="Bertelli C."/>
        </authorList>
    </citation>
    <scope>NUCLEOTIDE SEQUENCE [LARGE SCALE GENOMIC DNA]</scope>
    <source>
        <strain evidence="7">CRIB-30</strain>
    </source>
</reference>
<dbReference type="PANTHER" id="PTHR23150">
    <property type="entry name" value="SULFATASE MODIFYING FACTOR 1, 2"/>
    <property type="match status" value="1"/>
</dbReference>
<dbReference type="AlphaFoldDB" id="A0A0H5DNZ5"/>
<evidence type="ECO:0000259" key="5">
    <source>
        <dbReference type="Pfam" id="PF03781"/>
    </source>
</evidence>
<dbReference type="RefSeq" id="WP_158227797.1">
    <property type="nucleotide sequence ID" value="NZ_CWGJ01000011.1"/>
</dbReference>
<dbReference type="OrthoDB" id="20566at2"/>
<keyword evidence="2" id="KW-0808">Transferase</keyword>
<dbReference type="SUPFAM" id="SSF56436">
    <property type="entry name" value="C-type lectin-like"/>
    <property type="match status" value="1"/>
</dbReference>
<protein>
    <recommendedName>
        <fullName evidence="1">non-specific serine/threonine protein kinase</fullName>
        <ecNumber evidence="1">2.7.11.1</ecNumber>
    </recommendedName>
</protein>
<sequence length="656" mass="73108">MHFTLKTAIVASAVLCQIPLLSSSEVYPGAMAAGSDEGLWLPPCRCAVGYSFESPSRESVGIYFTFDEAITPSSKSAIAGMGTNYLTSPLHGESESALASVGLDEQTDAASNRLILGIDDVIASIDLVADKVGNTQLESLYHIEGIDFSAQFTFVGESRPHPAEHIAFAEPDIKRAEDVRRDHSETGDNGSATFDVKEKEGEEEVSAEEHLVIAKAFHSFRDQGSIAYFDKEADFEELSHEEEVILAKAFRSFLFDVELAAFDAEEGLEELSSHEEALLAKAFQSMPEDFPLLAFEKEAAMEELSPEEETLLGKAFDSIRSDFPLIVFDRETEIEELTAAEEKYLANAFQSAVRQEEFMAAIEAESGKKEISYNTLQKPSYLTAKFIREITEELVFRDIPKVEVEPEAFDVNEIPEDEDDSLASSVKLDLRKDEEMIAHLSGLDIADDEFVAFNELDYKSKAPSAPSAQQQEEDPEPDFLKKLELKLRIMEWERSHKTANRANEETAVSASLEQNTLLHIAVDQTKTNQKMKKGNPKSGFAITAHPVTNAEYQEFLNATKKPSPLYWWRGTYREGEGDLPVRGLSYLEAEAYAEWRGMRLPTQGELKFAAETKPDAGFDDPAWTLVEEKGVTGILRKKQRAYQSDPKRCVFCVTPE</sequence>
<dbReference type="PANTHER" id="PTHR23150:SF19">
    <property type="entry name" value="FORMYLGLYCINE-GENERATING ENZYME"/>
    <property type="match status" value="1"/>
</dbReference>
<keyword evidence="2" id="KW-0418">Kinase</keyword>
<dbReference type="InterPro" id="IPR042095">
    <property type="entry name" value="SUMF_sf"/>
</dbReference>
<evidence type="ECO:0000256" key="4">
    <source>
        <dbReference type="ARBA" id="ARBA00048679"/>
    </source>
</evidence>
<evidence type="ECO:0000256" key="1">
    <source>
        <dbReference type="ARBA" id="ARBA00012513"/>
    </source>
</evidence>
<dbReference type="InterPro" id="IPR051043">
    <property type="entry name" value="Sulfatase_Mod_Factor_Kinase"/>
</dbReference>